<sequence>MMTGVKDTAVVDYVSAENNKIKVVMVEDREWDSSDQMYVELQDKLTNYLVFIESGQLDTMYPDFKSAEKIIRLDFMYPTTEYAELVVDKIRKLLSSKNIGFETSILKK</sequence>
<reference evidence="1 2" key="1">
    <citation type="submission" date="2024-06" db="EMBL/GenBank/DDBJ databases">
        <authorList>
            <person name="Steensen K."/>
            <person name="Seneca J."/>
            <person name="Bartlau N."/>
            <person name="Yu A.X."/>
            <person name="Polz M.F."/>
        </authorList>
    </citation>
    <scope>NUCLEOTIDE SEQUENCE [LARGE SCALE GENOMIC DNA]</scope>
    <source>
        <strain evidence="1 2">1F146</strain>
    </source>
</reference>
<keyword evidence="2" id="KW-1185">Reference proteome</keyword>
<dbReference type="EMBL" id="JBGOOS010000007">
    <property type="protein sequence ID" value="MEZ8208615.1"/>
    <property type="molecule type" value="Genomic_DNA"/>
</dbReference>
<evidence type="ECO:0000313" key="2">
    <source>
        <dbReference type="Proteomes" id="UP001569151"/>
    </source>
</evidence>
<evidence type="ECO:0000313" key="1">
    <source>
        <dbReference type="EMBL" id="MEZ8208615.1"/>
    </source>
</evidence>
<comment type="caution">
    <text evidence="1">The sequence shown here is derived from an EMBL/GenBank/DDBJ whole genome shotgun (WGS) entry which is preliminary data.</text>
</comment>
<proteinExistence type="predicted"/>
<organism evidence="1 2">
    <name type="scientific">Vibrio bivalvicida</name>
    <dbReference type="NCBI Taxonomy" id="1276888"/>
    <lineage>
        <taxon>Bacteria</taxon>
        <taxon>Pseudomonadati</taxon>
        <taxon>Pseudomonadota</taxon>
        <taxon>Gammaproteobacteria</taxon>
        <taxon>Vibrionales</taxon>
        <taxon>Vibrionaceae</taxon>
        <taxon>Vibrio</taxon>
        <taxon>Vibrio oreintalis group</taxon>
    </lineage>
</organism>
<dbReference type="Pfam" id="PF20212">
    <property type="entry name" value="DUF6572"/>
    <property type="match status" value="1"/>
</dbReference>
<dbReference type="RefSeq" id="WP_371718336.1">
    <property type="nucleotide sequence ID" value="NZ_JBGOOF010000008.1"/>
</dbReference>
<protein>
    <submittedName>
        <fullName evidence="1">DUF6572 domain-containing protein</fullName>
    </submittedName>
</protein>
<gene>
    <name evidence="1" type="ORF">ACED39_07480</name>
</gene>
<dbReference type="InterPro" id="IPR046702">
    <property type="entry name" value="DUF6572"/>
</dbReference>
<accession>A0ABV4MGB3</accession>
<dbReference type="Proteomes" id="UP001569151">
    <property type="component" value="Unassembled WGS sequence"/>
</dbReference>
<name>A0ABV4MGB3_9VIBR</name>